<feature type="non-terminal residue" evidence="1">
    <location>
        <position position="74"/>
    </location>
</feature>
<accession>A0AA36HU83</accession>
<gene>
    <name evidence="1" type="ORF">EVOR1521_LOCUS3893</name>
</gene>
<evidence type="ECO:0000313" key="1">
    <source>
        <dbReference type="EMBL" id="CAJ1374313.1"/>
    </source>
</evidence>
<reference evidence="1" key="1">
    <citation type="submission" date="2023-08" db="EMBL/GenBank/DDBJ databases">
        <authorList>
            <person name="Chen Y."/>
            <person name="Shah S."/>
            <person name="Dougan E. K."/>
            <person name="Thang M."/>
            <person name="Chan C."/>
        </authorList>
    </citation>
    <scope>NUCLEOTIDE SEQUENCE</scope>
</reference>
<dbReference type="AlphaFoldDB" id="A0AA36HU83"/>
<sequence length="74" mass="8551">MPKRTKVEEVKREDEAKAYPEWVDLGMSELKAVVEMPWEVVNDGLDDAAEPVAPDKSAEKIHDSVAAVWREWWR</sequence>
<proteinExistence type="predicted"/>
<dbReference type="EMBL" id="CAUJNA010000244">
    <property type="protein sequence ID" value="CAJ1374313.1"/>
    <property type="molecule type" value="Genomic_DNA"/>
</dbReference>
<dbReference type="Proteomes" id="UP001178507">
    <property type="component" value="Unassembled WGS sequence"/>
</dbReference>
<protein>
    <submittedName>
        <fullName evidence="1">Uncharacterized protein</fullName>
    </submittedName>
</protein>
<evidence type="ECO:0000313" key="2">
    <source>
        <dbReference type="Proteomes" id="UP001178507"/>
    </source>
</evidence>
<name>A0AA36HU83_9DINO</name>
<comment type="caution">
    <text evidence="1">The sequence shown here is derived from an EMBL/GenBank/DDBJ whole genome shotgun (WGS) entry which is preliminary data.</text>
</comment>
<organism evidence="1 2">
    <name type="scientific">Effrenium voratum</name>
    <dbReference type="NCBI Taxonomy" id="2562239"/>
    <lineage>
        <taxon>Eukaryota</taxon>
        <taxon>Sar</taxon>
        <taxon>Alveolata</taxon>
        <taxon>Dinophyceae</taxon>
        <taxon>Suessiales</taxon>
        <taxon>Symbiodiniaceae</taxon>
        <taxon>Effrenium</taxon>
    </lineage>
</organism>
<keyword evidence="2" id="KW-1185">Reference proteome</keyword>